<evidence type="ECO:0000256" key="2">
    <source>
        <dbReference type="ARBA" id="ARBA00023002"/>
    </source>
</evidence>
<dbReference type="Gene3D" id="3.40.50.720">
    <property type="entry name" value="NAD(P)-binding Rossmann-like Domain"/>
    <property type="match status" value="1"/>
</dbReference>
<dbReference type="EMBL" id="CP089977">
    <property type="protein sequence ID" value="UXZ05409.1"/>
    <property type="molecule type" value="Genomic_DNA"/>
</dbReference>
<evidence type="ECO:0000256" key="1">
    <source>
        <dbReference type="ARBA" id="ARBA00006484"/>
    </source>
</evidence>
<dbReference type="NCBIfam" id="NF006598">
    <property type="entry name" value="PRK09135.1"/>
    <property type="match status" value="1"/>
</dbReference>
<dbReference type="EC" id="1.5.1.33" evidence="3"/>
<accession>A0ABY6F5N2</accession>
<keyword evidence="2 3" id="KW-0560">Oxidoreductase</keyword>
<evidence type="ECO:0000313" key="3">
    <source>
        <dbReference type="EMBL" id="UXZ05409.1"/>
    </source>
</evidence>
<dbReference type="PANTHER" id="PTHR43639">
    <property type="entry name" value="OXIDOREDUCTASE, SHORT-CHAIN DEHYDROGENASE/REDUCTASE FAMILY (AFU_ORTHOLOGUE AFUA_5G02870)"/>
    <property type="match status" value="1"/>
</dbReference>
<gene>
    <name evidence="3" type="ORF">LU297_02870</name>
</gene>
<comment type="similarity">
    <text evidence="1">Belongs to the short-chain dehydrogenases/reductases (SDR) family.</text>
</comment>
<organism evidence="3 4">
    <name type="scientific">Moraxella nasicaprae</name>
    <dbReference type="NCBI Taxonomy" id="2904122"/>
    <lineage>
        <taxon>Bacteria</taxon>
        <taxon>Pseudomonadati</taxon>
        <taxon>Pseudomonadota</taxon>
        <taxon>Gammaproteobacteria</taxon>
        <taxon>Moraxellales</taxon>
        <taxon>Moraxellaceae</taxon>
        <taxon>Moraxella</taxon>
    </lineage>
</organism>
<dbReference type="PRINTS" id="PR00081">
    <property type="entry name" value="GDHRDH"/>
</dbReference>
<dbReference type="RefSeq" id="WP_263076906.1">
    <property type="nucleotide sequence ID" value="NZ_CP089977.1"/>
</dbReference>
<proteinExistence type="inferred from homology"/>
<dbReference type="Proteomes" id="UP001063782">
    <property type="component" value="Chromosome"/>
</dbReference>
<dbReference type="InterPro" id="IPR036291">
    <property type="entry name" value="NAD(P)-bd_dom_sf"/>
</dbReference>
<name>A0ABY6F5N2_9GAMM</name>
<protein>
    <submittedName>
        <fullName evidence="3">Pteridine reductase</fullName>
        <ecNumber evidence="3">1.5.1.33</ecNumber>
    </submittedName>
</protein>
<dbReference type="Pfam" id="PF13561">
    <property type="entry name" value="adh_short_C2"/>
    <property type="match status" value="1"/>
</dbReference>
<reference evidence="3" key="1">
    <citation type="submission" date="2021-12" db="EMBL/GenBank/DDBJ databases">
        <title>taxonomy of Moraxella sp. ZY201224.</title>
        <authorList>
            <person name="Li F."/>
        </authorList>
    </citation>
    <scope>NUCLEOTIDE SEQUENCE</scope>
    <source>
        <strain evidence="3">ZY201224</strain>
    </source>
</reference>
<dbReference type="PANTHER" id="PTHR43639:SF1">
    <property type="entry name" value="SHORT-CHAIN DEHYDROGENASE_REDUCTASE FAMILY PROTEIN"/>
    <property type="match status" value="1"/>
</dbReference>
<dbReference type="SUPFAM" id="SSF51735">
    <property type="entry name" value="NAD(P)-binding Rossmann-fold domains"/>
    <property type="match status" value="1"/>
</dbReference>
<keyword evidence="4" id="KW-1185">Reference proteome</keyword>
<dbReference type="InterPro" id="IPR002347">
    <property type="entry name" value="SDR_fam"/>
</dbReference>
<dbReference type="GO" id="GO:0047040">
    <property type="term" value="F:pteridine reductase activity"/>
    <property type="evidence" value="ECO:0007669"/>
    <property type="project" value="UniProtKB-EC"/>
</dbReference>
<evidence type="ECO:0000313" key="4">
    <source>
        <dbReference type="Proteomes" id="UP001063782"/>
    </source>
</evidence>
<sequence>MTNKVALITGGAKRIGASISQLLHANGFDVIIHHSTSIQHAHALVNECNAIRPNSAKCVQADLGIVNDSLALQRFYQQVMDCFGRLDVLVHNASSFYATPLDGDIEQLHQQWDDLFLTNAKAPLFLSRLFLDELTHNQGNMVSILDIHANDKPFVGYPIYNMAKAAHRMMVQSLALELAPKVRINGVSPGVNIFPDDNSNAQLNDDTKALLTDSIPLACIGTPEDIAQAVLFFTNTPYITGQVLAVDGGRSLTLKGG</sequence>